<dbReference type="InterPro" id="IPR004839">
    <property type="entry name" value="Aminotransferase_I/II_large"/>
</dbReference>
<evidence type="ECO:0000313" key="5">
    <source>
        <dbReference type="Proteomes" id="UP000803844"/>
    </source>
</evidence>
<dbReference type="InterPro" id="IPR015424">
    <property type="entry name" value="PyrdxlP-dep_Trfase"/>
</dbReference>
<keyword evidence="4" id="KW-0808">Transferase</keyword>
<dbReference type="InterPro" id="IPR004838">
    <property type="entry name" value="NHTrfase_class1_PyrdxlP-BS"/>
</dbReference>
<dbReference type="CDD" id="cd00609">
    <property type="entry name" value="AAT_like"/>
    <property type="match status" value="1"/>
</dbReference>
<dbReference type="InterPro" id="IPR015421">
    <property type="entry name" value="PyrdxlP-dep_Trfase_major"/>
</dbReference>
<dbReference type="PROSITE" id="PS00105">
    <property type="entry name" value="AA_TRANSFER_CLASS_1"/>
    <property type="match status" value="1"/>
</dbReference>
<protein>
    <submittedName>
        <fullName evidence="4">PLP-dependent transferase</fullName>
    </submittedName>
</protein>
<organism evidence="4 5">
    <name type="scientific">Cryphonectria parasitica (strain ATCC 38755 / EP155)</name>
    <dbReference type="NCBI Taxonomy" id="660469"/>
    <lineage>
        <taxon>Eukaryota</taxon>
        <taxon>Fungi</taxon>
        <taxon>Dikarya</taxon>
        <taxon>Ascomycota</taxon>
        <taxon>Pezizomycotina</taxon>
        <taxon>Sordariomycetes</taxon>
        <taxon>Sordariomycetidae</taxon>
        <taxon>Diaporthales</taxon>
        <taxon>Cryphonectriaceae</taxon>
        <taxon>Cryphonectria-Endothia species complex</taxon>
        <taxon>Cryphonectria</taxon>
    </lineage>
</organism>
<dbReference type="OrthoDB" id="7042322at2759"/>
<dbReference type="GO" id="GO:0016740">
    <property type="term" value="F:transferase activity"/>
    <property type="evidence" value="ECO:0007669"/>
    <property type="project" value="UniProtKB-KW"/>
</dbReference>
<proteinExistence type="inferred from homology"/>
<accession>A0A9P4Y0N7</accession>
<dbReference type="AlphaFoldDB" id="A0A9P4Y0N7"/>
<dbReference type="SUPFAM" id="SSF53383">
    <property type="entry name" value="PLP-dependent transferases"/>
    <property type="match status" value="1"/>
</dbReference>
<dbReference type="PANTHER" id="PTHR43510:SF1">
    <property type="entry name" value="AMINOTRANSFERASE FUNCTION, HYPOTHETICAL (EUROFUNG)"/>
    <property type="match status" value="1"/>
</dbReference>
<comment type="similarity">
    <text evidence="1">Belongs to the class-I pyridoxal-phosphate-dependent aminotransferase family.</text>
</comment>
<evidence type="ECO:0000256" key="2">
    <source>
        <dbReference type="ARBA" id="ARBA00022898"/>
    </source>
</evidence>
<evidence type="ECO:0000259" key="3">
    <source>
        <dbReference type="Pfam" id="PF00155"/>
    </source>
</evidence>
<dbReference type="EMBL" id="MU032348">
    <property type="protein sequence ID" value="KAF3764354.1"/>
    <property type="molecule type" value="Genomic_DNA"/>
</dbReference>
<evidence type="ECO:0000313" key="4">
    <source>
        <dbReference type="EMBL" id="KAF3764354.1"/>
    </source>
</evidence>
<dbReference type="GeneID" id="63838641"/>
<gene>
    <name evidence="4" type="ORF">M406DRAFT_339978</name>
</gene>
<keyword evidence="5" id="KW-1185">Reference proteome</keyword>
<dbReference type="PANTHER" id="PTHR43510">
    <property type="entry name" value="AMINOTRANSFERASE FUNCTION, HYPOTHETICAL (EUROFUNG)"/>
    <property type="match status" value="1"/>
</dbReference>
<evidence type="ECO:0000256" key="1">
    <source>
        <dbReference type="ARBA" id="ARBA00007441"/>
    </source>
</evidence>
<name>A0A9P4Y0N7_CRYP1</name>
<feature type="domain" description="Aminotransferase class I/classII large" evidence="3">
    <location>
        <begin position="57"/>
        <end position="387"/>
    </location>
</feature>
<dbReference type="RefSeq" id="XP_040775315.1">
    <property type="nucleotide sequence ID" value="XM_040921512.1"/>
</dbReference>
<comment type="caution">
    <text evidence="4">The sequence shown here is derived from an EMBL/GenBank/DDBJ whole genome shotgun (WGS) entry which is preliminary data.</text>
</comment>
<keyword evidence="2" id="KW-0663">Pyridoxal phosphate</keyword>
<reference evidence="4" key="1">
    <citation type="journal article" date="2020" name="Phytopathology">
        <title>Genome sequence of the chestnut blight fungus Cryphonectria parasitica EP155: A fundamental resource for an archetypical invasive plant pathogen.</title>
        <authorList>
            <person name="Crouch J.A."/>
            <person name="Dawe A."/>
            <person name="Aerts A."/>
            <person name="Barry K."/>
            <person name="Churchill A.C.L."/>
            <person name="Grimwood J."/>
            <person name="Hillman B."/>
            <person name="Milgroom M.G."/>
            <person name="Pangilinan J."/>
            <person name="Smith M."/>
            <person name="Salamov A."/>
            <person name="Schmutz J."/>
            <person name="Yadav J."/>
            <person name="Grigoriev I.V."/>
            <person name="Nuss D."/>
        </authorList>
    </citation>
    <scope>NUCLEOTIDE SEQUENCE</scope>
    <source>
        <strain evidence="4">EP155</strain>
    </source>
</reference>
<dbReference type="Pfam" id="PF00155">
    <property type="entry name" value="Aminotran_1_2"/>
    <property type="match status" value="1"/>
</dbReference>
<dbReference type="Gene3D" id="3.40.640.10">
    <property type="entry name" value="Type I PLP-dependent aspartate aminotransferase-like (Major domain)"/>
    <property type="match status" value="1"/>
</dbReference>
<dbReference type="InterPro" id="IPR015422">
    <property type="entry name" value="PyrdxlP-dep_Trfase_small"/>
</dbReference>
<sequence length="399" mass="43744">MVKIEPFAVEQWMDEYENTEGVLNIAETCAASVSVEDLQALSTEQAGVSPLNLSKKLTYGAIRGSDILRERVAAIYAKEDASTPLSASSILITQGAIVANFLLFYTLIGPQDHVICVYPTYQQLYGVPQSLGAEVSLWKLKKEDGYIPDASELDSLVRSNTKMIIINNPNNPSGSTIPKAVLGSIVEFAKAHDIIVLCDEVYRPLFHSLPDGADKPPSILSFGYEKTISTSSMSKAWALAGIRLGWIASRDKSIIEAVAQARDYTTISVSYLDDQIASYALSDAVRPNLIERNLKMARANLELLDKFVQEHKDVCTWIKPTAGTTAFIQFINKGEPVDDEAFSLDVLEKTKAMFLPGAKCFGHGKDFKGYVRIGYVNETAVLKKALVRLGAYVNECLSP</sequence>
<dbReference type="GO" id="GO:0030170">
    <property type="term" value="F:pyridoxal phosphate binding"/>
    <property type="evidence" value="ECO:0007669"/>
    <property type="project" value="InterPro"/>
</dbReference>
<dbReference type="Gene3D" id="3.90.1150.10">
    <property type="entry name" value="Aspartate Aminotransferase, domain 1"/>
    <property type="match status" value="1"/>
</dbReference>
<dbReference type="Proteomes" id="UP000803844">
    <property type="component" value="Unassembled WGS sequence"/>
</dbReference>